<evidence type="ECO:0000256" key="5">
    <source>
        <dbReference type="ARBA" id="ARBA00022989"/>
    </source>
</evidence>
<dbReference type="PANTHER" id="PTHR32507:SF8">
    <property type="entry name" value="CNH1P"/>
    <property type="match status" value="1"/>
</dbReference>
<dbReference type="GO" id="GO:0015297">
    <property type="term" value="F:antiporter activity"/>
    <property type="evidence" value="ECO:0007669"/>
    <property type="project" value="UniProtKB-KW"/>
</dbReference>
<feature type="transmembrane region" description="Helical" evidence="9">
    <location>
        <begin position="304"/>
        <end position="327"/>
    </location>
</feature>
<keyword evidence="6" id="KW-0406">Ion transport</keyword>
<dbReference type="GO" id="GO:0005886">
    <property type="term" value="C:plasma membrane"/>
    <property type="evidence" value="ECO:0007669"/>
    <property type="project" value="UniProtKB-SubCell"/>
</dbReference>
<evidence type="ECO:0000256" key="2">
    <source>
        <dbReference type="ARBA" id="ARBA00022448"/>
    </source>
</evidence>
<sequence>MAVVLAISVLLLGCALISGWTRGAWLTAPMVFVTGGLVLGPAGIGVLDGTVPGQVVRVLTEATLVLVLFSDAVRIDLGALRRDYHLPIRLLGVGLPLGAALGALLAFGLLPSLGALGAVLLSAVLIPTDAALGESVVADERLPGRIRQGLNVESGLNGGLVLPVVVVLSAMVGNLEDAAESVPDWALMTGQEVALGLLMGVAAGALGGRALLLADRAGWINSTYRRLFPLALAAVAYTSAEAVQGNGLLSAFAAGLLFGMAARSDREFVHQFTEHEGELVSMLTFLLFGALVIGPRLGDVDPQVVLYALLNLVVVRPLAVAVATLGIRFRLETVLFLGWFGPRGLASIVFALMVVEQVGTATSDRILVAVGVTVLLSVYAHGITDMPWTRAFARRSQELPSSAPENTEVAEHPRRWHNPHRPRER</sequence>
<feature type="transmembrane region" description="Helical" evidence="9">
    <location>
        <begin position="366"/>
        <end position="384"/>
    </location>
</feature>
<keyword evidence="12" id="KW-1185">Reference proteome</keyword>
<feature type="transmembrane region" description="Helical" evidence="9">
    <location>
        <begin position="90"/>
        <end position="109"/>
    </location>
</feature>
<reference evidence="11 12" key="1">
    <citation type="journal article" date="2014" name="Int. J. Syst. Evol. Microbiol.">
        <title>Complete genome sequence of Corynebacterium casei LMG S-19264T (=DSM 44701T), isolated from a smear-ripened cheese.</title>
        <authorList>
            <consortium name="US DOE Joint Genome Institute (JGI-PGF)"/>
            <person name="Walter F."/>
            <person name="Albersmeier A."/>
            <person name="Kalinowski J."/>
            <person name="Ruckert C."/>
        </authorList>
    </citation>
    <scope>NUCLEOTIDE SEQUENCE [LARGE SCALE GENOMIC DNA]</scope>
    <source>
        <strain evidence="11 12">KCTC 19473</strain>
    </source>
</reference>
<comment type="caution">
    <text evidence="11">The sequence shown here is derived from an EMBL/GenBank/DDBJ whole genome shotgun (WGS) entry which is preliminary data.</text>
</comment>
<name>A0A919CG84_9ACTN</name>
<feature type="transmembrane region" description="Helical" evidence="9">
    <location>
        <begin position="334"/>
        <end position="354"/>
    </location>
</feature>
<feature type="compositionally biased region" description="Basic residues" evidence="8">
    <location>
        <begin position="414"/>
        <end position="425"/>
    </location>
</feature>
<evidence type="ECO:0000313" key="12">
    <source>
        <dbReference type="Proteomes" id="UP000654947"/>
    </source>
</evidence>
<dbReference type="Proteomes" id="UP000654947">
    <property type="component" value="Unassembled WGS sequence"/>
</dbReference>
<evidence type="ECO:0000313" key="11">
    <source>
        <dbReference type="EMBL" id="GHD20490.1"/>
    </source>
</evidence>
<keyword evidence="5 9" id="KW-1133">Transmembrane helix</keyword>
<evidence type="ECO:0000256" key="8">
    <source>
        <dbReference type="SAM" id="MobiDB-lite"/>
    </source>
</evidence>
<feature type="transmembrane region" description="Helical" evidence="9">
    <location>
        <begin position="29"/>
        <end position="47"/>
    </location>
</feature>
<dbReference type="InterPro" id="IPR006153">
    <property type="entry name" value="Cation/H_exchanger_TM"/>
</dbReference>
<comment type="subcellular location">
    <subcellularLocation>
        <location evidence="1">Cell membrane</location>
        <topology evidence="1">Multi-pass membrane protein</topology>
    </subcellularLocation>
</comment>
<keyword evidence="4 9" id="KW-0812">Transmembrane</keyword>
<proteinExistence type="predicted"/>
<feature type="domain" description="Cation/H+ exchanger transmembrane" evidence="10">
    <location>
        <begin position="16"/>
        <end position="384"/>
    </location>
</feature>
<dbReference type="AlphaFoldDB" id="A0A919CG84"/>
<gene>
    <name evidence="11" type="ORF">GCM10007147_12890</name>
</gene>
<dbReference type="Pfam" id="PF00999">
    <property type="entry name" value="Na_H_Exchanger"/>
    <property type="match status" value="1"/>
</dbReference>
<organism evidence="11 12">
    <name type="scientific">Nocardiopsis kunsanensis</name>
    <dbReference type="NCBI Taxonomy" id="141693"/>
    <lineage>
        <taxon>Bacteria</taxon>
        <taxon>Bacillati</taxon>
        <taxon>Actinomycetota</taxon>
        <taxon>Actinomycetes</taxon>
        <taxon>Streptosporangiales</taxon>
        <taxon>Nocardiopsidaceae</taxon>
        <taxon>Nocardiopsis</taxon>
    </lineage>
</organism>
<keyword evidence="3" id="KW-0050">Antiport</keyword>
<dbReference type="PANTHER" id="PTHR32507">
    <property type="entry name" value="NA(+)/H(+) ANTIPORTER 1"/>
    <property type="match status" value="1"/>
</dbReference>
<evidence type="ECO:0000259" key="10">
    <source>
        <dbReference type="Pfam" id="PF00999"/>
    </source>
</evidence>
<evidence type="ECO:0000256" key="4">
    <source>
        <dbReference type="ARBA" id="ARBA00022692"/>
    </source>
</evidence>
<keyword evidence="7 9" id="KW-0472">Membrane</keyword>
<dbReference type="EMBL" id="BMXL01000004">
    <property type="protein sequence ID" value="GHD20490.1"/>
    <property type="molecule type" value="Genomic_DNA"/>
</dbReference>
<protein>
    <submittedName>
        <fullName evidence="11">Sodium:proton antiporter</fullName>
    </submittedName>
</protein>
<keyword evidence="2" id="KW-0813">Transport</keyword>
<feature type="transmembrane region" description="Helical" evidence="9">
    <location>
        <begin position="115"/>
        <end position="133"/>
    </location>
</feature>
<dbReference type="RefSeq" id="WP_193517541.1">
    <property type="nucleotide sequence ID" value="NZ_BMXL01000004.1"/>
</dbReference>
<feature type="transmembrane region" description="Helical" evidence="9">
    <location>
        <begin position="154"/>
        <end position="173"/>
    </location>
</feature>
<evidence type="ECO:0000256" key="9">
    <source>
        <dbReference type="SAM" id="Phobius"/>
    </source>
</evidence>
<feature type="transmembrane region" description="Helical" evidence="9">
    <location>
        <begin position="193"/>
        <end position="212"/>
    </location>
</feature>
<evidence type="ECO:0000256" key="3">
    <source>
        <dbReference type="ARBA" id="ARBA00022449"/>
    </source>
</evidence>
<feature type="transmembrane region" description="Helical" evidence="9">
    <location>
        <begin position="224"/>
        <end position="240"/>
    </location>
</feature>
<dbReference type="GO" id="GO:1902600">
    <property type="term" value="P:proton transmembrane transport"/>
    <property type="evidence" value="ECO:0007669"/>
    <property type="project" value="InterPro"/>
</dbReference>
<feature type="region of interest" description="Disordered" evidence="8">
    <location>
        <begin position="397"/>
        <end position="425"/>
    </location>
</feature>
<evidence type="ECO:0000256" key="7">
    <source>
        <dbReference type="ARBA" id="ARBA00023136"/>
    </source>
</evidence>
<evidence type="ECO:0000256" key="1">
    <source>
        <dbReference type="ARBA" id="ARBA00004651"/>
    </source>
</evidence>
<accession>A0A919CG84</accession>
<evidence type="ECO:0000256" key="6">
    <source>
        <dbReference type="ARBA" id="ARBA00023065"/>
    </source>
</evidence>